<accession>A0A3N4J3J9</accession>
<sequence length="134" mass="15364">VIFYPKFHCKLNFIEGFWYSAKYFARENCQYSLEGLQETVPMPLTQYQQLPSTCNSLPVRIFLIHTGPDSTMARQSFVNGFTKVITLLKTKRNGSVTPPGFRYTSALVIISTNVRAPRLQKSLTILGYWMSQDL</sequence>
<proteinExistence type="predicted"/>
<protein>
    <submittedName>
        <fullName evidence="1">Uncharacterized protein</fullName>
    </submittedName>
</protein>
<dbReference type="STRING" id="1336337.A0A3N4J3J9"/>
<dbReference type="Proteomes" id="UP000276215">
    <property type="component" value="Unassembled WGS sequence"/>
</dbReference>
<reference evidence="1 2" key="1">
    <citation type="journal article" date="2018" name="Nat. Ecol. Evol.">
        <title>Pezizomycetes genomes reveal the molecular basis of ectomycorrhizal truffle lifestyle.</title>
        <authorList>
            <person name="Murat C."/>
            <person name="Payen T."/>
            <person name="Noel B."/>
            <person name="Kuo A."/>
            <person name="Morin E."/>
            <person name="Chen J."/>
            <person name="Kohler A."/>
            <person name="Krizsan K."/>
            <person name="Balestrini R."/>
            <person name="Da Silva C."/>
            <person name="Montanini B."/>
            <person name="Hainaut M."/>
            <person name="Levati E."/>
            <person name="Barry K.W."/>
            <person name="Belfiori B."/>
            <person name="Cichocki N."/>
            <person name="Clum A."/>
            <person name="Dockter R.B."/>
            <person name="Fauchery L."/>
            <person name="Guy J."/>
            <person name="Iotti M."/>
            <person name="Le Tacon F."/>
            <person name="Lindquist E.A."/>
            <person name="Lipzen A."/>
            <person name="Malagnac F."/>
            <person name="Mello A."/>
            <person name="Molinier V."/>
            <person name="Miyauchi S."/>
            <person name="Poulain J."/>
            <person name="Riccioni C."/>
            <person name="Rubini A."/>
            <person name="Sitrit Y."/>
            <person name="Splivallo R."/>
            <person name="Traeger S."/>
            <person name="Wang M."/>
            <person name="Zifcakova L."/>
            <person name="Wipf D."/>
            <person name="Zambonelli A."/>
            <person name="Paolocci F."/>
            <person name="Nowrousian M."/>
            <person name="Ottonello S."/>
            <person name="Baldrian P."/>
            <person name="Spatafora J.W."/>
            <person name="Henrissat B."/>
            <person name="Nagy L.G."/>
            <person name="Aury J.M."/>
            <person name="Wincker P."/>
            <person name="Grigoriev I.V."/>
            <person name="Bonfante P."/>
            <person name="Martin F.M."/>
        </authorList>
    </citation>
    <scope>NUCLEOTIDE SEQUENCE [LARGE SCALE GENOMIC DNA]</scope>
    <source>
        <strain evidence="1 2">120613-1</strain>
    </source>
</reference>
<keyword evidence="2" id="KW-1185">Reference proteome</keyword>
<evidence type="ECO:0000313" key="1">
    <source>
        <dbReference type="EMBL" id="RPA92716.1"/>
    </source>
</evidence>
<dbReference type="AlphaFoldDB" id="A0A3N4J3J9"/>
<evidence type="ECO:0000313" key="2">
    <source>
        <dbReference type="Proteomes" id="UP000276215"/>
    </source>
</evidence>
<organism evidence="1 2">
    <name type="scientific">Choiromyces venosus 120613-1</name>
    <dbReference type="NCBI Taxonomy" id="1336337"/>
    <lineage>
        <taxon>Eukaryota</taxon>
        <taxon>Fungi</taxon>
        <taxon>Dikarya</taxon>
        <taxon>Ascomycota</taxon>
        <taxon>Pezizomycotina</taxon>
        <taxon>Pezizomycetes</taxon>
        <taxon>Pezizales</taxon>
        <taxon>Tuberaceae</taxon>
        <taxon>Choiromyces</taxon>
    </lineage>
</organism>
<gene>
    <name evidence="1" type="ORF">L873DRAFT_1708868</name>
</gene>
<dbReference type="EMBL" id="ML120467">
    <property type="protein sequence ID" value="RPA92716.1"/>
    <property type="molecule type" value="Genomic_DNA"/>
</dbReference>
<name>A0A3N4J3J9_9PEZI</name>
<feature type="non-terminal residue" evidence="1">
    <location>
        <position position="1"/>
    </location>
</feature>
<dbReference type="OrthoDB" id="5411700at2759"/>